<organism evidence="17 18">
    <name type="scientific">Acaulospora morrowiae</name>
    <dbReference type="NCBI Taxonomy" id="94023"/>
    <lineage>
        <taxon>Eukaryota</taxon>
        <taxon>Fungi</taxon>
        <taxon>Fungi incertae sedis</taxon>
        <taxon>Mucoromycota</taxon>
        <taxon>Glomeromycotina</taxon>
        <taxon>Glomeromycetes</taxon>
        <taxon>Diversisporales</taxon>
        <taxon>Acaulosporaceae</taxon>
        <taxon>Acaulospora</taxon>
    </lineage>
</organism>
<evidence type="ECO:0000256" key="9">
    <source>
        <dbReference type="ARBA" id="ARBA00022801"/>
    </source>
</evidence>
<evidence type="ECO:0000256" key="2">
    <source>
        <dbReference type="ARBA" id="ARBA00009262"/>
    </source>
</evidence>
<evidence type="ECO:0000256" key="4">
    <source>
        <dbReference type="ARBA" id="ARBA00022722"/>
    </source>
</evidence>
<proteinExistence type="inferred from homology"/>
<evidence type="ECO:0000259" key="16">
    <source>
        <dbReference type="PROSITE" id="PS52044"/>
    </source>
</evidence>
<keyword evidence="10" id="KW-0862">Zinc</keyword>
<evidence type="ECO:0000256" key="12">
    <source>
        <dbReference type="ARBA" id="ARBA00023054"/>
    </source>
</evidence>
<dbReference type="AlphaFoldDB" id="A0A9N8W088"/>
<evidence type="ECO:0000256" key="5">
    <source>
        <dbReference type="ARBA" id="ARBA00022723"/>
    </source>
</evidence>
<feature type="region of interest" description="Disordered" evidence="15">
    <location>
        <begin position="111"/>
        <end position="130"/>
    </location>
</feature>
<feature type="compositionally biased region" description="Low complexity" evidence="15">
    <location>
        <begin position="113"/>
        <end position="130"/>
    </location>
</feature>
<evidence type="ECO:0000256" key="14">
    <source>
        <dbReference type="PROSITE-ProRule" id="PRU01389"/>
    </source>
</evidence>
<dbReference type="PANTHER" id="PTHR16036">
    <property type="entry name" value="ANKYRIN REPEAT AND ZINC FINGER DOMAIN-CONTAINING PROTEIN 1"/>
    <property type="match status" value="1"/>
</dbReference>
<keyword evidence="4 14" id="KW-0540">Nuclease</keyword>
<evidence type="ECO:0000256" key="6">
    <source>
        <dbReference type="ARBA" id="ARBA00022737"/>
    </source>
</evidence>
<keyword evidence="8" id="KW-0863">Zinc-finger</keyword>
<sequence length="603" mass="67570">MNFETILARPVNILSLPTATLSTLASRKVDSLPQLNLDQNKNDVTNEREPLRPTCLACGISSFDTVEQQRAHFALDWHRFNVKRRSMNINAGKTIYVPVTEQEFEEFTGDALSSISGSETSESDSSSQSENIATLAEEFELHNIHGKEVSVKGGARNSVPILWFTSSNILLDGIYLGVYKNILYSKGDNQDNPIENIEKLQAKSKGQPRYWTMIMIGGGHFAGLVLDIASNSRVTNPKEVKVVVYKTFHRYTTRRKQGGSQANSDNAKGKAKSAGATIRRYNEAALQNDIRLLLDQWKPMIDQSEIVFVRATSVNKKILYNYDEAVLKKDDPRIRSFPFSTRRPTFNELKRCFIELTTVKISQMTEEALQNHEKKSENIQRSIKDKPPLDGKGEETIRTAETIKFDPAVSDVILKLISLTKQGKLELLKNHISKHSLNALNLLPNTSVSENDISKTPTLLHLSSFTGHGDIVEYLLTQNADPTILSSKNMTPYDLAKDKETRNVFRRHMANNPNQWDWSSAHQNQQDSETNSESVTAKLAAKSNPSSKSEKLLGGATDSLLARLGMNTCAMCKKSLSGLVPFEKMNLKFCSTTCVKNHRELQE</sequence>
<keyword evidence="5" id="KW-0479">Metal-binding</keyword>
<dbReference type="Pfam" id="PF18716">
    <property type="entry name" value="VATC"/>
    <property type="match status" value="1"/>
</dbReference>
<evidence type="ECO:0000256" key="10">
    <source>
        <dbReference type="ARBA" id="ARBA00022833"/>
    </source>
</evidence>
<comment type="caution">
    <text evidence="17">The sequence shown here is derived from an EMBL/GenBank/DDBJ whole genome shotgun (WGS) entry which is preliminary data.</text>
</comment>
<dbReference type="EMBL" id="CAJVPV010000650">
    <property type="protein sequence ID" value="CAG8467554.1"/>
    <property type="molecule type" value="Genomic_DNA"/>
</dbReference>
<feature type="active site" evidence="14">
    <location>
        <position position="261"/>
    </location>
</feature>
<evidence type="ECO:0000256" key="13">
    <source>
        <dbReference type="PROSITE-ProRule" id="PRU00023"/>
    </source>
</evidence>
<evidence type="ECO:0000256" key="15">
    <source>
        <dbReference type="SAM" id="MobiDB-lite"/>
    </source>
</evidence>
<comment type="domain">
    <text evidence="14">The VLRF1 domain mediates binding to the 60S ribosomal subunit.</text>
</comment>
<feature type="region of interest" description="Disordered" evidence="15">
    <location>
        <begin position="371"/>
        <end position="393"/>
    </location>
</feature>
<dbReference type="InterPro" id="IPR041540">
    <property type="entry name" value="VATC"/>
</dbReference>
<dbReference type="Proteomes" id="UP000789342">
    <property type="component" value="Unassembled WGS sequence"/>
</dbReference>
<dbReference type="InterPro" id="IPR047139">
    <property type="entry name" value="ANKZ1/VMS1"/>
</dbReference>
<dbReference type="InterPro" id="IPR002110">
    <property type="entry name" value="Ankyrin_rpt"/>
</dbReference>
<keyword evidence="3 14" id="KW-0963">Cytoplasm</keyword>
<feature type="domain" description="VLRF1" evidence="16">
    <location>
        <begin position="207"/>
        <end position="359"/>
    </location>
</feature>
<keyword evidence="11 13" id="KW-0040">ANK repeat</keyword>
<name>A0A9N8W088_9GLOM</name>
<feature type="repeat" description="ANK" evidence="13">
    <location>
        <begin position="455"/>
        <end position="487"/>
    </location>
</feature>
<keyword evidence="7 14" id="KW-0255">Endonuclease</keyword>
<evidence type="ECO:0000313" key="17">
    <source>
        <dbReference type="EMBL" id="CAG8467554.1"/>
    </source>
</evidence>
<dbReference type="InterPro" id="IPR041175">
    <property type="entry name" value="VLRF1/Vms1"/>
</dbReference>
<dbReference type="PROSITE" id="PS50088">
    <property type="entry name" value="ANK_REPEAT"/>
    <property type="match status" value="1"/>
</dbReference>
<evidence type="ECO:0000313" key="18">
    <source>
        <dbReference type="Proteomes" id="UP000789342"/>
    </source>
</evidence>
<keyword evidence="12" id="KW-0175">Coiled coil</keyword>
<dbReference type="PROSITE" id="PS52044">
    <property type="entry name" value="VLRF1"/>
    <property type="match status" value="1"/>
</dbReference>
<dbReference type="PANTHER" id="PTHR16036:SF2">
    <property type="entry name" value="TRNA ENDONUCLEASE ANKZF1"/>
    <property type="match status" value="1"/>
</dbReference>
<feature type="region of interest" description="Disordered" evidence="15">
    <location>
        <begin position="512"/>
        <end position="552"/>
    </location>
</feature>
<gene>
    <name evidence="17" type="ORF">AMORRO_LOCUS1702</name>
</gene>
<dbReference type="GO" id="GO:0016787">
    <property type="term" value="F:hydrolase activity"/>
    <property type="evidence" value="ECO:0007669"/>
    <property type="project" value="UniProtKB-KW"/>
</dbReference>
<reference evidence="17" key="1">
    <citation type="submission" date="2021-06" db="EMBL/GenBank/DDBJ databases">
        <authorList>
            <person name="Kallberg Y."/>
            <person name="Tangrot J."/>
            <person name="Rosling A."/>
        </authorList>
    </citation>
    <scope>NUCLEOTIDE SEQUENCE</scope>
    <source>
        <strain evidence="17">CL551</strain>
    </source>
</reference>
<dbReference type="InterPro" id="IPR036770">
    <property type="entry name" value="Ankyrin_rpt-contain_sf"/>
</dbReference>
<keyword evidence="9 14" id="KW-0378">Hydrolase</keyword>
<keyword evidence="18" id="KW-1185">Reference proteome</keyword>
<evidence type="ECO:0000256" key="1">
    <source>
        <dbReference type="ARBA" id="ARBA00004496"/>
    </source>
</evidence>
<accession>A0A9N8W088</accession>
<feature type="compositionally biased region" description="Polar residues" evidence="15">
    <location>
        <begin position="512"/>
        <end position="535"/>
    </location>
</feature>
<dbReference type="GO" id="GO:0004519">
    <property type="term" value="F:endonuclease activity"/>
    <property type="evidence" value="ECO:0007669"/>
    <property type="project" value="UniProtKB-KW"/>
</dbReference>
<comment type="similarity">
    <text evidence="2 14">Belongs to the ANKZF1/VMS1 family.</text>
</comment>
<evidence type="ECO:0000256" key="8">
    <source>
        <dbReference type="ARBA" id="ARBA00022771"/>
    </source>
</evidence>
<dbReference type="OrthoDB" id="429841at2759"/>
<protein>
    <submittedName>
        <fullName evidence="17">1608_t:CDS:1</fullName>
    </submittedName>
</protein>
<dbReference type="SUPFAM" id="SSF48403">
    <property type="entry name" value="Ankyrin repeat"/>
    <property type="match status" value="1"/>
</dbReference>
<keyword evidence="6" id="KW-0677">Repeat</keyword>
<evidence type="ECO:0000256" key="3">
    <source>
        <dbReference type="ARBA" id="ARBA00022490"/>
    </source>
</evidence>
<evidence type="ECO:0000256" key="11">
    <source>
        <dbReference type="ARBA" id="ARBA00023043"/>
    </source>
</evidence>
<dbReference type="GO" id="GO:0008270">
    <property type="term" value="F:zinc ion binding"/>
    <property type="evidence" value="ECO:0007669"/>
    <property type="project" value="UniProtKB-KW"/>
</dbReference>
<feature type="region of interest" description="Disordered" evidence="15">
    <location>
        <begin position="254"/>
        <end position="274"/>
    </location>
</feature>
<comment type="subcellular location">
    <subcellularLocation>
        <location evidence="1">Cytoplasm</location>
    </subcellularLocation>
</comment>
<dbReference type="Gene3D" id="1.25.40.20">
    <property type="entry name" value="Ankyrin repeat-containing domain"/>
    <property type="match status" value="1"/>
</dbReference>
<dbReference type="GO" id="GO:0005737">
    <property type="term" value="C:cytoplasm"/>
    <property type="evidence" value="ECO:0007669"/>
    <property type="project" value="UniProtKB-SubCell"/>
</dbReference>
<dbReference type="GO" id="GO:0036503">
    <property type="term" value="P:ERAD pathway"/>
    <property type="evidence" value="ECO:0007669"/>
    <property type="project" value="TreeGrafter"/>
</dbReference>
<evidence type="ECO:0000256" key="7">
    <source>
        <dbReference type="ARBA" id="ARBA00022759"/>
    </source>
</evidence>
<dbReference type="Pfam" id="PF18826">
    <property type="entry name" value="bVLRF1"/>
    <property type="match status" value="1"/>
</dbReference>